<dbReference type="OrthoDB" id="336008at2759"/>
<sequence>MDKNSRRCRVSDGLIAMLEQPGIDSLPLSLFDIEDGHRLVDASIAIVPDRKMQFLELLVSQLLIKQEGHPIKVHDLVRKKCIVVHNTIKFNPRGFVFYDTPYLEKGNKVYMQNTTRRFFTISFFSIDFWELDPSKMIHVKSIRINGK</sequence>
<dbReference type="eggNOG" id="ENOG502QS54">
    <property type="taxonomic scope" value="Eukaryota"/>
</dbReference>
<dbReference type="VEuPathDB" id="PiroplasmaDB:BEWA_022990"/>
<dbReference type="AlphaFoldDB" id="L0AWR0"/>
<evidence type="ECO:0000313" key="1">
    <source>
        <dbReference type="EMBL" id="AFZ79451.1"/>
    </source>
</evidence>
<protein>
    <submittedName>
        <fullName evidence="1">Uncharacterized protein</fullName>
    </submittedName>
</protein>
<evidence type="ECO:0000313" key="2">
    <source>
        <dbReference type="Proteomes" id="UP000031512"/>
    </source>
</evidence>
<organism evidence="1 2">
    <name type="scientific">Theileria equi strain WA</name>
    <dbReference type="NCBI Taxonomy" id="1537102"/>
    <lineage>
        <taxon>Eukaryota</taxon>
        <taxon>Sar</taxon>
        <taxon>Alveolata</taxon>
        <taxon>Apicomplexa</taxon>
        <taxon>Aconoidasida</taxon>
        <taxon>Piroplasmida</taxon>
        <taxon>Theileriidae</taxon>
        <taxon>Theileria</taxon>
    </lineage>
</organism>
<dbReference type="GeneID" id="15805883"/>
<gene>
    <name evidence="1" type="ORF">BEWA_022990</name>
</gene>
<keyword evidence="2" id="KW-1185">Reference proteome</keyword>
<accession>L0AWR0</accession>
<name>L0AWR0_THEEQ</name>
<dbReference type="Proteomes" id="UP000031512">
    <property type="component" value="Chromosome 1"/>
</dbReference>
<dbReference type="KEGG" id="beq:BEWA_022990"/>
<dbReference type="EMBL" id="CP001669">
    <property type="protein sequence ID" value="AFZ79451.1"/>
    <property type="molecule type" value="Genomic_DNA"/>
</dbReference>
<dbReference type="RefSeq" id="XP_004829117.1">
    <property type="nucleotide sequence ID" value="XM_004829060.1"/>
</dbReference>
<proteinExistence type="predicted"/>
<reference evidence="1 2" key="1">
    <citation type="journal article" date="2012" name="BMC Genomics">
        <title>Comparative genomic analysis and phylogenetic position of Theileria equi.</title>
        <authorList>
            <person name="Kappmeyer L.S."/>
            <person name="Thiagarajan M."/>
            <person name="Herndon D.R."/>
            <person name="Ramsay J.D."/>
            <person name="Caler E."/>
            <person name="Djikeng A."/>
            <person name="Gillespie J.J."/>
            <person name="Lau A.O."/>
            <person name="Roalson E.H."/>
            <person name="Silva J.C."/>
            <person name="Silva M.G."/>
            <person name="Suarez C.E."/>
            <person name="Ueti M.W."/>
            <person name="Nene V.M."/>
            <person name="Mealey R.H."/>
            <person name="Knowles D.P."/>
            <person name="Brayton K.A."/>
        </authorList>
    </citation>
    <scope>NUCLEOTIDE SEQUENCE [LARGE SCALE GENOMIC DNA]</scope>
    <source>
        <strain evidence="1 2">WA</strain>
    </source>
</reference>
<dbReference type="PANTHER" id="PTHR31789">
    <property type="entry name" value="OS05G0482600 PROTEIN"/>
    <property type="match status" value="1"/>
</dbReference>
<dbReference type="PANTHER" id="PTHR31789:SF1">
    <property type="entry name" value="OS05G0482600 PROTEIN"/>
    <property type="match status" value="1"/>
</dbReference>